<dbReference type="GO" id="GO:0000176">
    <property type="term" value="C:nuclear exosome (RNase complex)"/>
    <property type="evidence" value="ECO:0007669"/>
    <property type="project" value="TreeGrafter"/>
</dbReference>
<dbReference type="OrthoDB" id="440760at2759"/>
<gene>
    <name evidence="7" type="primary">LOC103512268</name>
</gene>
<dbReference type="GO" id="GO:0003723">
    <property type="term" value="F:RNA binding"/>
    <property type="evidence" value="ECO:0007669"/>
    <property type="project" value="InterPro"/>
</dbReference>
<dbReference type="Pfam" id="PF10447">
    <property type="entry name" value="EXOSC1"/>
    <property type="match status" value="1"/>
</dbReference>
<dbReference type="PANTHER" id="PTHR12686">
    <property type="entry name" value="3'-5' EXORIBONUCLEASE CSL4-RELATED"/>
    <property type="match status" value="1"/>
</dbReference>
<dbReference type="Gene3D" id="2.40.50.140">
    <property type="entry name" value="Nucleic acid-binding proteins"/>
    <property type="match status" value="1"/>
</dbReference>
<evidence type="ECO:0000313" key="6">
    <source>
        <dbReference type="Proteomes" id="UP000079169"/>
    </source>
</evidence>
<dbReference type="Pfam" id="PF14382">
    <property type="entry name" value="ECR1_N"/>
    <property type="match status" value="1"/>
</dbReference>
<keyword evidence="6" id="KW-1185">Reference proteome</keyword>
<dbReference type="Gene3D" id="2.40.50.100">
    <property type="match status" value="1"/>
</dbReference>
<dbReference type="InterPro" id="IPR025721">
    <property type="entry name" value="Exosome_cplx_N_dom"/>
</dbReference>
<organism evidence="6 7">
    <name type="scientific">Diaphorina citri</name>
    <name type="common">Asian citrus psyllid</name>
    <dbReference type="NCBI Taxonomy" id="121845"/>
    <lineage>
        <taxon>Eukaryota</taxon>
        <taxon>Metazoa</taxon>
        <taxon>Ecdysozoa</taxon>
        <taxon>Arthropoda</taxon>
        <taxon>Hexapoda</taxon>
        <taxon>Insecta</taxon>
        <taxon>Pterygota</taxon>
        <taxon>Neoptera</taxon>
        <taxon>Paraneoptera</taxon>
        <taxon>Hemiptera</taxon>
        <taxon>Sternorrhyncha</taxon>
        <taxon>Psylloidea</taxon>
        <taxon>Psyllidae</taxon>
        <taxon>Diaphorininae</taxon>
        <taxon>Diaphorina</taxon>
    </lineage>
</organism>
<dbReference type="CTD" id="34548"/>
<accession>A0A1S3D665</accession>
<dbReference type="GO" id="GO:0005730">
    <property type="term" value="C:nucleolus"/>
    <property type="evidence" value="ECO:0007669"/>
    <property type="project" value="UniProtKB-SubCell"/>
</dbReference>
<dbReference type="RefSeq" id="XP_008475246.1">
    <property type="nucleotide sequence ID" value="XM_008477024.3"/>
</dbReference>
<name>A0A1S3D665_DIACI</name>
<dbReference type="PaxDb" id="121845-A0A1S3D665"/>
<reference evidence="7" key="1">
    <citation type="submission" date="2025-08" db="UniProtKB">
        <authorList>
            <consortium name="RefSeq"/>
        </authorList>
    </citation>
    <scope>IDENTIFICATION</scope>
</reference>
<keyword evidence="2" id="KW-0963">Cytoplasm</keyword>
<dbReference type="GO" id="GO:0006396">
    <property type="term" value="P:RNA processing"/>
    <property type="evidence" value="ECO:0007669"/>
    <property type="project" value="InterPro"/>
</dbReference>
<feature type="domain" description="Exosome complex component N-terminal" evidence="5">
    <location>
        <begin position="6"/>
        <end position="43"/>
    </location>
</feature>
<evidence type="ECO:0000256" key="2">
    <source>
        <dbReference type="ARBA" id="ARBA00022490"/>
    </source>
</evidence>
<dbReference type="OMA" id="PMVPVGW"/>
<feature type="domain" description="Exosome complex component CSL4 C-terminal" evidence="4">
    <location>
        <begin position="97"/>
        <end position="136"/>
    </location>
</feature>
<dbReference type="STRING" id="121845.A0A1S3D665"/>
<dbReference type="SUPFAM" id="SSF50249">
    <property type="entry name" value="Nucleic acid-binding proteins"/>
    <property type="match status" value="1"/>
</dbReference>
<dbReference type="GeneID" id="103512268"/>
<comment type="subcellular location">
    <subcellularLocation>
        <location evidence="1">Nucleus</location>
        <location evidence="1">Nucleolus</location>
    </subcellularLocation>
</comment>
<dbReference type="AlphaFoldDB" id="A0A1S3D665"/>
<keyword evidence="3" id="KW-0271">Exosome</keyword>
<dbReference type="InterPro" id="IPR019495">
    <property type="entry name" value="EXOSC1_C"/>
</dbReference>
<evidence type="ECO:0000256" key="1">
    <source>
        <dbReference type="ARBA" id="ARBA00004604"/>
    </source>
</evidence>
<evidence type="ECO:0000259" key="4">
    <source>
        <dbReference type="Pfam" id="PF10447"/>
    </source>
</evidence>
<sequence length="204" mass="22672">MSNPPICIPGQRICQLDSDIVGGRGTYVRQGYLYSTLAGTVSINKHVEDNKEVSVIEVSSYKKEVIVPTPGDVVTARIMAVQQHLCKAHVISVGNTALSRTFRALLRRENVRATEIDRIEMYKCYRPGDIILARVLPLKELHSYQLSTAENELGVVIALSEAGEVMVPISWTEMQCPLTRLKEFRKVAKVAPETLDVDDDSDSD</sequence>
<dbReference type="Proteomes" id="UP000079169">
    <property type="component" value="Unplaced"/>
</dbReference>
<dbReference type="GO" id="GO:0005737">
    <property type="term" value="C:cytoplasm"/>
    <property type="evidence" value="ECO:0007669"/>
    <property type="project" value="TreeGrafter"/>
</dbReference>
<evidence type="ECO:0000313" key="7">
    <source>
        <dbReference type="RefSeq" id="XP_008475246.1"/>
    </source>
</evidence>
<protein>
    <submittedName>
        <fullName evidence="7">Exosome complex component CSL4</fullName>
    </submittedName>
</protein>
<evidence type="ECO:0000256" key="3">
    <source>
        <dbReference type="ARBA" id="ARBA00022835"/>
    </source>
</evidence>
<dbReference type="SUPFAM" id="SSF110324">
    <property type="entry name" value="Ribosomal L27 protein-like"/>
    <property type="match status" value="1"/>
</dbReference>
<dbReference type="InterPro" id="IPR039771">
    <property type="entry name" value="Csl4"/>
</dbReference>
<dbReference type="InterPro" id="IPR012340">
    <property type="entry name" value="NA-bd_OB-fold"/>
</dbReference>
<evidence type="ECO:0000259" key="5">
    <source>
        <dbReference type="Pfam" id="PF14382"/>
    </source>
</evidence>
<dbReference type="FunFam" id="2.40.50.140:FF:000198">
    <property type="entry name" value="Exosome complex component CSL4"/>
    <property type="match status" value="1"/>
</dbReference>
<proteinExistence type="predicted"/>
<dbReference type="KEGG" id="dci:103512268"/>
<dbReference type="PANTHER" id="PTHR12686:SF8">
    <property type="entry name" value="EXOSOME COMPLEX COMPONENT CSL4"/>
    <property type="match status" value="1"/>
</dbReference>